<sequence length="93" mass="10504">MYESKNVLPLSCLVNTPDRTWAILDNEITLVHHDRPGELHERPFRGIDIGELNDIYPDGESTVLFAASEGIARFDLKHLDRPARSLHAAIRSV</sequence>
<reference evidence="1" key="1">
    <citation type="journal article" date="2015" name="Nature">
        <title>Complex archaea that bridge the gap between prokaryotes and eukaryotes.</title>
        <authorList>
            <person name="Spang A."/>
            <person name="Saw J.H."/>
            <person name="Jorgensen S.L."/>
            <person name="Zaremba-Niedzwiedzka K."/>
            <person name="Martijn J."/>
            <person name="Lind A.E."/>
            <person name="van Eijk R."/>
            <person name="Schleper C."/>
            <person name="Guy L."/>
            <person name="Ettema T.J."/>
        </authorList>
    </citation>
    <scope>NUCLEOTIDE SEQUENCE</scope>
</reference>
<accession>A0A0F9AME0</accession>
<dbReference type="AlphaFoldDB" id="A0A0F9AME0"/>
<dbReference type="EMBL" id="LAZR01042015">
    <property type="protein sequence ID" value="KKL10555.1"/>
    <property type="molecule type" value="Genomic_DNA"/>
</dbReference>
<feature type="non-terminal residue" evidence="1">
    <location>
        <position position="93"/>
    </location>
</feature>
<comment type="caution">
    <text evidence="1">The sequence shown here is derived from an EMBL/GenBank/DDBJ whole genome shotgun (WGS) entry which is preliminary data.</text>
</comment>
<protein>
    <submittedName>
        <fullName evidence="1">Uncharacterized protein</fullName>
    </submittedName>
</protein>
<gene>
    <name evidence="1" type="ORF">LCGC14_2554640</name>
</gene>
<organism evidence="1">
    <name type="scientific">marine sediment metagenome</name>
    <dbReference type="NCBI Taxonomy" id="412755"/>
    <lineage>
        <taxon>unclassified sequences</taxon>
        <taxon>metagenomes</taxon>
        <taxon>ecological metagenomes</taxon>
    </lineage>
</organism>
<proteinExistence type="predicted"/>
<name>A0A0F9AME0_9ZZZZ</name>
<evidence type="ECO:0000313" key="1">
    <source>
        <dbReference type="EMBL" id="KKL10555.1"/>
    </source>
</evidence>